<comment type="similarity">
    <text evidence="2">Belongs to the nucleobase:cation symporter-2 (NCS2) (TC 2.A.40) family.</text>
</comment>
<evidence type="ECO:0000256" key="6">
    <source>
        <dbReference type="ARBA" id="ARBA00023136"/>
    </source>
</evidence>
<evidence type="ECO:0000313" key="8">
    <source>
        <dbReference type="EMBL" id="MBB5068957.1"/>
    </source>
</evidence>
<evidence type="ECO:0000256" key="4">
    <source>
        <dbReference type="ARBA" id="ARBA00022692"/>
    </source>
</evidence>
<feature type="transmembrane region" description="Helical" evidence="7">
    <location>
        <begin position="21"/>
        <end position="39"/>
    </location>
</feature>
<feature type="transmembrane region" description="Helical" evidence="7">
    <location>
        <begin position="333"/>
        <end position="354"/>
    </location>
</feature>
<feature type="transmembrane region" description="Helical" evidence="7">
    <location>
        <begin position="308"/>
        <end position="327"/>
    </location>
</feature>
<feature type="transmembrane region" description="Helical" evidence="7">
    <location>
        <begin position="396"/>
        <end position="417"/>
    </location>
</feature>
<dbReference type="InterPro" id="IPR006043">
    <property type="entry name" value="NCS2"/>
</dbReference>
<reference evidence="8 9" key="1">
    <citation type="submission" date="2020-08" db="EMBL/GenBank/DDBJ databases">
        <title>Sequencing the genomes of 1000 actinobacteria strains.</title>
        <authorList>
            <person name="Klenk H.-P."/>
        </authorList>
    </citation>
    <scope>NUCLEOTIDE SEQUENCE [LARGE SCALE GENOMIC DNA]</scope>
    <source>
        <strain evidence="8 9">DSM 45582</strain>
    </source>
</reference>
<gene>
    <name evidence="8" type="ORF">BJ969_002045</name>
</gene>
<evidence type="ECO:0000256" key="7">
    <source>
        <dbReference type="SAM" id="Phobius"/>
    </source>
</evidence>
<comment type="subcellular location">
    <subcellularLocation>
        <location evidence="1">Membrane</location>
        <topology evidence="1">Multi-pass membrane protein</topology>
    </subcellularLocation>
</comment>
<comment type="caution">
    <text evidence="8">The sequence shown here is derived from an EMBL/GenBank/DDBJ whole genome shotgun (WGS) entry which is preliminary data.</text>
</comment>
<organism evidence="8 9">
    <name type="scientific">Saccharopolyspora gloriosae</name>
    <dbReference type="NCBI Taxonomy" id="455344"/>
    <lineage>
        <taxon>Bacteria</taxon>
        <taxon>Bacillati</taxon>
        <taxon>Actinomycetota</taxon>
        <taxon>Actinomycetes</taxon>
        <taxon>Pseudonocardiales</taxon>
        <taxon>Pseudonocardiaceae</taxon>
        <taxon>Saccharopolyspora</taxon>
    </lineage>
</organism>
<keyword evidence="9" id="KW-1185">Reference proteome</keyword>
<evidence type="ECO:0000313" key="9">
    <source>
        <dbReference type="Proteomes" id="UP000580474"/>
    </source>
</evidence>
<feature type="transmembrane region" description="Helical" evidence="7">
    <location>
        <begin position="366"/>
        <end position="384"/>
    </location>
</feature>
<evidence type="ECO:0000256" key="5">
    <source>
        <dbReference type="ARBA" id="ARBA00022989"/>
    </source>
</evidence>
<dbReference type="EMBL" id="JACHIV010000001">
    <property type="protein sequence ID" value="MBB5068957.1"/>
    <property type="molecule type" value="Genomic_DNA"/>
</dbReference>
<dbReference type="GO" id="GO:0005886">
    <property type="term" value="C:plasma membrane"/>
    <property type="evidence" value="ECO:0007669"/>
    <property type="project" value="TreeGrafter"/>
</dbReference>
<dbReference type="RefSeq" id="WP_184478712.1">
    <property type="nucleotide sequence ID" value="NZ_JACHIV010000001.1"/>
</dbReference>
<dbReference type="NCBIfam" id="NF037981">
    <property type="entry name" value="NCS2_1"/>
    <property type="match status" value="1"/>
</dbReference>
<name>A0A840NL18_9PSEU</name>
<feature type="transmembrane region" description="Helical" evidence="7">
    <location>
        <begin position="186"/>
        <end position="206"/>
    </location>
</feature>
<feature type="transmembrane region" description="Helical" evidence="7">
    <location>
        <begin position="226"/>
        <end position="244"/>
    </location>
</feature>
<feature type="transmembrane region" description="Helical" evidence="7">
    <location>
        <begin position="162"/>
        <end position="179"/>
    </location>
</feature>
<proteinExistence type="inferred from homology"/>
<dbReference type="PANTHER" id="PTHR42810">
    <property type="entry name" value="PURINE PERMEASE C1399.01C-RELATED"/>
    <property type="match status" value="1"/>
</dbReference>
<dbReference type="AlphaFoldDB" id="A0A840NL18"/>
<keyword evidence="4 7" id="KW-0812">Transmembrane</keyword>
<feature type="transmembrane region" description="Helical" evidence="7">
    <location>
        <begin position="100"/>
        <end position="122"/>
    </location>
</feature>
<feature type="transmembrane region" description="Helical" evidence="7">
    <location>
        <begin position="129"/>
        <end position="150"/>
    </location>
</feature>
<dbReference type="Proteomes" id="UP000580474">
    <property type="component" value="Unassembled WGS sequence"/>
</dbReference>
<evidence type="ECO:0000256" key="3">
    <source>
        <dbReference type="ARBA" id="ARBA00022448"/>
    </source>
</evidence>
<feature type="transmembrane region" description="Helical" evidence="7">
    <location>
        <begin position="45"/>
        <end position="63"/>
    </location>
</feature>
<evidence type="ECO:0000256" key="2">
    <source>
        <dbReference type="ARBA" id="ARBA00008821"/>
    </source>
</evidence>
<keyword evidence="6 7" id="KW-0472">Membrane</keyword>
<feature type="transmembrane region" description="Helical" evidence="7">
    <location>
        <begin position="75"/>
        <end position="94"/>
    </location>
</feature>
<keyword evidence="3" id="KW-0813">Transport</keyword>
<sequence>MSPESEAVPLKALAPLAVQHLLVMITGPISSVFLVAHALDLDADSSARLLAAFFLVSAIGTAFQSTGFLRVGARLPFVMLPGGAAVVLFIQIAQRTDARTASGAVVLTGLACFALAPVFLRIVRFFPPLVLGVMVIVIGVNLLRITAQLVVGPEGAAEPSSLGLMAATIVLTVVLFRVLRGGWRRVAMLLGMAGGMLLGLATGQLGEITGGPVFALPQPFPFGVPHFDLLATVPMLLFAIGAMAEATGQTVLNAEAVGTPVDRKRHIGGTIRGDAVASLLSGVFGGPVMVTSGENVGIVRITRVRSRYVTLGTAVLLAVLAFLAPVARLIGAVPSAVVCGTGLVVFGMITGLGVKMLREVDFGQDGNLMVATAALVAGLLPVVAPDLYQQLPPSLGLILGSGVTMAALVGVLGNLLFSARSAE</sequence>
<accession>A0A840NL18</accession>
<dbReference type="GO" id="GO:0042907">
    <property type="term" value="F:xanthine transmembrane transporter activity"/>
    <property type="evidence" value="ECO:0007669"/>
    <property type="project" value="TreeGrafter"/>
</dbReference>
<dbReference type="PANTHER" id="PTHR42810:SF4">
    <property type="entry name" value="URIC ACID TRANSPORTER UACT"/>
    <property type="match status" value="1"/>
</dbReference>
<keyword evidence="5 7" id="KW-1133">Transmembrane helix</keyword>
<dbReference type="Pfam" id="PF00860">
    <property type="entry name" value="Xan_ur_permease"/>
    <property type="match status" value="1"/>
</dbReference>
<protein>
    <submittedName>
        <fullName evidence="8">Uracil-xanthine permease</fullName>
    </submittedName>
</protein>
<evidence type="ECO:0000256" key="1">
    <source>
        <dbReference type="ARBA" id="ARBA00004141"/>
    </source>
</evidence>